<reference evidence="1" key="1">
    <citation type="submission" date="2020-05" db="EMBL/GenBank/DDBJ databases">
        <authorList>
            <person name="Chiriac C."/>
            <person name="Salcher M."/>
            <person name="Ghai R."/>
            <person name="Kavagutti S V."/>
        </authorList>
    </citation>
    <scope>NUCLEOTIDE SEQUENCE</scope>
</reference>
<accession>A0A6J7XG94</accession>
<name>A0A6J7XG94_9CAUD</name>
<dbReference type="EMBL" id="LR798411">
    <property type="protein sequence ID" value="CAB5229945.1"/>
    <property type="molecule type" value="Genomic_DNA"/>
</dbReference>
<evidence type="ECO:0000313" key="1">
    <source>
        <dbReference type="EMBL" id="CAB5229945.1"/>
    </source>
</evidence>
<protein>
    <submittedName>
        <fullName evidence="1">Uncharacterized protein</fullName>
    </submittedName>
</protein>
<proteinExistence type="predicted"/>
<sequence length="96" mass="10639">MYAYKELEFPVGKSVEIPLEAAQHIFGYGKDDKESCLAHLGWIRLHSELEQGMEKLSKFDIQTEAPEQNRSLPSAVGVVPLRLEKAAGGKVTQRAA</sequence>
<organism evidence="1">
    <name type="scientific">uncultured Caudovirales phage</name>
    <dbReference type="NCBI Taxonomy" id="2100421"/>
    <lineage>
        <taxon>Viruses</taxon>
        <taxon>Duplodnaviria</taxon>
        <taxon>Heunggongvirae</taxon>
        <taxon>Uroviricota</taxon>
        <taxon>Caudoviricetes</taxon>
        <taxon>Peduoviridae</taxon>
        <taxon>Maltschvirus</taxon>
        <taxon>Maltschvirus maltsch</taxon>
    </lineage>
</organism>
<gene>
    <name evidence="1" type="ORF">UFOVP1562_26</name>
</gene>